<name>A0A3M2MH79_9ACTN</name>
<sequence>MTCTVMPAGPEHQPLGLAGLDRARLETVATPASGRFTPIWEVPAAVPLLQVIAAPVLLSFAVTLPELTPLMGLLGATAPVAEMSTPVTAEAGMLVRPRAATATAPPIMVLRVSLRMPVLVPFSGVICEFS</sequence>
<dbReference type="AlphaFoldDB" id="A0A3M2MH79"/>
<comment type="caution">
    <text evidence="1">The sequence shown here is derived from an EMBL/GenBank/DDBJ whole genome shotgun (WGS) entry which is preliminary data.</text>
</comment>
<reference evidence="1 2" key="1">
    <citation type="submission" date="2018-10" db="EMBL/GenBank/DDBJ databases">
        <title>Isolation from soil.</title>
        <authorList>
            <person name="Hu J."/>
        </authorList>
    </citation>
    <scope>NUCLEOTIDE SEQUENCE [LARGE SCALE GENOMIC DNA]</scope>
    <source>
        <strain evidence="1 2">NEAU-Ht49</strain>
    </source>
</reference>
<protein>
    <submittedName>
        <fullName evidence="1">Uncharacterized protein</fullName>
    </submittedName>
</protein>
<accession>A0A3M2MH79</accession>
<gene>
    <name evidence="1" type="ORF">EBO15_06755</name>
</gene>
<evidence type="ECO:0000313" key="2">
    <source>
        <dbReference type="Proteomes" id="UP000282674"/>
    </source>
</evidence>
<keyword evidence="2" id="KW-1185">Reference proteome</keyword>
<dbReference type="Proteomes" id="UP000282674">
    <property type="component" value="Unassembled WGS sequence"/>
</dbReference>
<dbReference type="EMBL" id="RFFG01000008">
    <property type="protein sequence ID" value="RMI46618.1"/>
    <property type="molecule type" value="Genomic_DNA"/>
</dbReference>
<organism evidence="1 2">
    <name type="scientific">Actinomadura harenae</name>
    <dbReference type="NCBI Taxonomy" id="2483351"/>
    <lineage>
        <taxon>Bacteria</taxon>
        <taxon>Bacillati</taxon>
        <taxon>Actinomycetota</taxon>
        <taxon>Actinomycetes</taxon>
        <taxon>Streptosporangiales</taxon>
        <taxon>Thermomonosporaceae</taxon>
        <taxon>Actinomadura</taxon>
    </lineage>
</organism>
<proteinExistence type="predicted"/>
<evidence type="ECO:0000313" key="1">
    <source>
        <dbReference type="EMBL" id="RMI46618.1"/>
    </source>
</evidence>